<name>A0A7V0T6G4_UNCW3</name>
<dbReference type="EMBL" id="DSBX01000205">
    <property type="protein sequence ID" value="HDQ99715.1"/>
    <property type="molecule type" value="Genomic_DNA"/>
</dbReference>
<gene>
    <name evidence="1" type="ORF">ENN51_05480</name>
</gene>
<organism evidence="1">
    <name type="scientific">candidate division WOR-3 bacterium</name>
    <dbReference type="NCBI Taxonomy" id="2052148"/>
    <lineage>
        <taxon>Bacteria</taxon>
        <taxon>Bacteria division WOR-3</taxon>
    </lineage>
</organism>
<reference evidence="1" key="1">
    <citation type="journal article" date="2020" name="mSystems">
        <title>Genome- and Community-Level Interaction Insights into Carbon Utilization and Element Cycling Functions of Hydrothermarchaeota in Hydrothermal Sediment.</title>
        <authorList>
            <person name="Zhou Z."/>
            <person name="Liu Y."/>
            <person name="Xu W."/>
            <person name="Pan J."/>
            <person name="Luo Z.H."/>
            <person name="Li M."/>
        </authorList>
    </citation>
    <scope>NUCLEOTIDE SEQUENCE [LARGE SCALE GENOMIC DNA]</scope>
    <source>
        <strain evidence="1">SpSt-1182</strain>
    </source>
</reference>
<sequence length="96" mass="10616">MIRGRGRTSRPATGPDGIVYGMAIPAGLRDERGNCVHAAETTLVFTLDSLDARRLDREQFAAGLYIGLLPTDTFNFRTTDHLTVEALLTLRARVER</sequence>
<proteinExistence type="predicted"/>
<comment type="caution">
    <text evidence="1">The sequence shown here is derived from an EMBL/GenBank/DDBJ whole genome shotgun (WGS) entry which is preliminary data.</text>
</comment>
<accession>A0A7V0T6G4</accession>
<evidence type="ECO:0000313" key="1">
    <source>
        <dbReference type="EMBL" id="HDQ99715.1"/>
    </source>
</evidence>
<protein>
    <submittedName>
        <fullName evidence="1">Uncharacterized protein</fullName>
    </submittedName>
</protein>
<dbReference type="AlphaFoldDB" id="A0A7V0T6G4"/>
<dbReference type="Proteomes" id="UP000885672">
    <property type="component" value="Unassembled WGS sequence"/>
</dbReference>